<proteinExistence type="predicted"/>
<keyword evidence="1" id="KW-0472">Membrane</keyword>
<evidence type="ECO:0000313" key="2">
    <source>
        <dbReference type="EMBL" id="PKK91892.1"/>
    </source>
</evidence>
<protein>
    <submittedName>
        <fullName evidence="2">Uncharacterized protein</fullName>
    </submittedName>
</protein>
<evidence type="ECO:0000313" key="3">
    <source>
        <dbReference type="Proteomes" id="UP000233256"/>
    </source>
</evidence>
<keyword evidence="1" id="KW-1133">Transmembrane helix</keyword>
<keyword evidence="1" id="KW-0812">Transmembrane</keyword>
<dbReference type="AlphaFoldDB" id="A0A2N1PUC9"/>
<dbReference type="Proteomes" id="UP000233256">
    <property type="component" value="Unassembled WGS sequence"/>
</dbReference>
<name>A0A2N1PUC9_9BACT</name>
<reference evidence="2 3" key="1">
    <citation type="journal article" date="2017" name="ISME J.">
        <title>Potential for microbial H2 and metal transformations associated with novel bacteria and archaea in deep terrestrial subsurface sediments.</title>
        <authorList>
            <person name="Hernsdorf A.W."/>
            <person name="Amano Y."/>
            <person name="Miyakawa K."/>
            <person name="Ise K."/>
            <person name="Suzuki Y."/>
            <person name="Anantharaman K."/>
            <person name="Probst A."/>
            <person name="Burstein D."/>
            <person name="Thomas B.C."/>
            <person name="Banfield J.F."/>
        </authorList>
    </citation>
    <scope>NUCLEOTIDE SEQUENCE [LARGE SCALE GENOMIC DNA]</scope>
    <source>
        <strain evidence="2">HGW-Wallbacteria-1</strain>
    </source>
</reference>
<dbReference type="EMBL" id="PGXC01000001">
    <property type="protein sequence ID" value="PKK91892.1"/>
    <property type="molecule type" value="Genomic_DNA"/>
</dbReference>
<feature type="transmembrane region" description="Helical" evidence="1">
    <location>
        <begin position="44"/>
        <end position="61"/>
    </location>
</feature>
<comment type="caution">
    <text evidence="2">The sequence shown here is derived from an EMBL/GenBank/DDBJ whole genome shotgun (WGS) entry which is preliminary data.</text>
</comment>
<feature type="transmembrane region" description="Helical" evidence="1">
    <location>
        <begin position="20"/>
        <end position="38"/>
    </location>
</feature>
<sequence length="62" mass="6730">MQFMSETIEETRDEMADYNWISLLVGGVLLVAGFIALALGSITFAPLCIVTAYVTMIMALAL</sequence>
<accession>A0A2N1PUC9</accession>
<organism evidence="2 3">
    <name type="scientific">Candidatus Wallbacteria bacterium HGW-Wallbacteria-1</name>
    <dbReference type="NCBI Taxonomy" id="2013854"/>
    <lineage>
        <taxon>Bacteria</taxon>
        <taxon>Candidatus Walliibacteriota</taxon>
    </lineage>
</organism>
<gene>
    <name evidence="2" type="ORF">CVV64_00250</name>
</gene>
<evidence type="ECO:0000256" key="1">
    <source>
        <dbReference type="SAM" id="Phobius"/>
    </source>
</evidence>